<dbReference type="InterPro" id="IPR041492">
    <property type="entry name" value="HAD_2"/>
</dbReference>
<dbReference type="InterPro" id="IPR023198">
    <property type="entry name" value="PGP-like_dom2"/>
</dbReference>
<accession>A0ABN3K3E3</accession>
<dbReference type="InterPro" id="IPR036412">
    <property type="entry name" value="HAD-like_sf"/>
</dbReference>
<dbReference type="Pfam" id="PF13419">
    <property type="entry name" value="HAD_2"/>
    <property type="match status" value="1"/>
</dbReference>
<dbReference type="RefSeq" id="WP_344606414.1">
    <property type="nucleotide sequence ID" value="NZ_BAAATK010000033.1"/>
</dbReference>
<reference evidence="1 2" key="1">
    <citation type="journal article" date="2019" name="Int. J. Syst. Evol. Microbiol.">
        <title>The Global Catalogue of Microorganisms (GCM) 10K type strain sequencing project: providing services to taxonomists for standard genome sequencing and annotation.</title>
        <authorList>
            <consortium name="The Broad Institute Genomics Platform"/>
            <consortium name="The Broad Institute Genome Sequencing Center for Infectious Disease"/>
            <person name="Wu L."/>
            <person name="Ma J."/>
        </authorList>
    </citation>
    <scope>NUCLEOTIDE SEQUENCE [LARGE SCALE GENOMIC DNA]</scope>
    <source>
        <strain evidence="1 2">JCM 6922</strain>
    </source>
</reference>
<dbReference type="InterPro" id="IPR023214">
    <property type="entry name" value="HAD_sf"/>
</dbReference>
<proteinExistence type="predicted"/>
<dbReference type="Proteomes" id="UP001500460">
    <property type="component" value="Unassembled WGS sequence"/>
</dbReference>
<dbReference type="PANTHER" id="PTHR43434">
    <property type="entry name" value="PHOSPHOGLYCOLATE PHOSPHATASE"/>
    <property type="match status" value="1"/>
</dbReference>
<dbReference type="SFLD" id="SFLDG01129">
    <property type="entry name" value="C1.5:_HAD__Beta-PGM__Phosphata"/>
    <property type="match status" value="1"/>
</dbReference>
<keyword evidence="2" id="KW-1185">Reference proteome</keyword>
<dbReference type="Gene3D" id="1.10.150.240">
    <property type="entry name" value="Putative phosphatase, domain 2"/>
    <property type="match status" value="1"/>
</dbReference>
<dbReference type="InterPro" id="IPR050155">
    <property type="entry name" value="HAD-like_hydrolase_sf"/>
</dbReference>
<dbReference type="SFLD" id="SFLDS00003">
    <property type="entry name" value="Haloacid_Dehalogenase"/>
    <property type="match status" value="1"/>
</dbReference>
<comment type="caution">
    <text evidence="1">The sequence shown here is derived from an EMBL/GenBank/DDBJ whole genome shotgun (WGS) entry which is preliminary data.</text>
</comment>
<evidence type="ECO:0000313" key="2">
    <source>
        <dbReference type="Proteomes" id="UP001500460"/>
    </source>
</evidence>
<dbReference type="InterPro" id="IPR006439">
    <property type="entry name" value="HAD-SF_hydro_IA"/>
</dbReference>
<protein>
    <submittedName>
        <fullName evidence="1">Phosphoglycolate phosphatase</fullName>
    </submittedName>
</protein>
<dbReference type="PANTHER" id="PTHR43434:SF24">
    <property type="entry name" value="HYDROLASE-RELATED"/>
    <property type="match status" value="1"/>
</dbReference>
<organism evidence="1 2">
    <name type="scientific">Streptomyces glaucus</name>
    <dbReference type="NCBI Taxonomy" id="284029"/>
    <lineage>
        <taxon>Bacteria</taxon>
        <taxon>Bacillati</taxon>
        <taxon>Actinomycetota</taxon>
        <taxon>Actinomycetes</taxon>
        <taxon>Kitasatosporales</taxon>
        <taxon>Streptomycetaceae</taxon>
        <taxon>Streptomyces</taxon>
    </lineage>
</organism>
<dbReference type="SFLD" id="SFLDG01135">
    <property type="entry name" value="C1.5.6:_HAD__Beta-PGM__Phospha"/>
    <property type="match status" value="1"/>
</dbReference>
<evidence type="ECO:0000313" key="1">
    <source>
        <dbReference type="EMBL" id="GAA2448392.1"/>
    </source>
</evidence>
<dbReference type="NCBIfam" id="TIGR01549">
    <property type="entry name" value="HAD-SF-IA-v1"/>
    <property type="match status" value="1"/>
</dbReference>
<gene>
    <name evidence="1" type="primary">gph</name>
    <name evidence="1" type="ORF">GCM10010421_45560</name>
</gene>
<dbReference type="PRINTS" id="PR00413">
    <property type="entry name" value="HADHALOGNASE"/>
</dbReference>
<sequence>MKAAVFDLDGTLADTPSAISALLITVAAEAGRTVTEQQVRPTIGKPLEPSIGHLIGRPVDDPATVRAVARYRQLFSQEVVSRGPAMLYPGVREGLVTLHERGTLLAVGTSKITSSAEALLSAMGIRDLFGAVIGHDQVSHAKPHPETGLRAAAALGLDPTDCAYIGDTVTDMRMAHAAGMEAVAVSYGVASPEELGALEDTVVCEDFASVVRALTASSVSLL</sequence>
<dbReference type="SUPFAM" id="SSF56784">
    <property type="entry name" value="HAD-like"/>
    <property type="match status" value="1"/>
</dbReference>
<dbReference type="Gene3D" id="3.40.50.1000">
    <property type="entry name" value="HAD superfamily/HAD-like"/>
    <property type="match status" value="1"/>
</dbReference>
<dbReference type="EMBL" id="BAAATK010000033">
    <property type="protein sequence ID" value="GAA2448392.1"/>
    <property type="molecule type" value="Genomic_DNA"/>
</dbReference>
<dbReference type="NCBIfam" id="TIGR01509">
    <property type="entry name" value="HAD-SF-IA-v3"/>
    <property type="match status" value="1"/>
</dbReference>
<name>A0ABN3K3E3_9ACTN</name>